<dbReference type="SUPFAM" id="SSF54106">
    <property type="entry name" value="LysM domain"/>
    <property type="match status" value="4"/>
</dbReference>
<dbReference type="EMBL" id="CP090145">
    <property type="protein sequence ID" value="UOX32786.1"/>
    <property type="molecule type" value="Genomic_DNA"/>
</dbReference>
<evidence type="ECO:0000313" key="4">
    <source>
        <dbReference type="Proteomes" id="UP000830454"/>
    </source>
</evidence>
<dbReference type="InterPro" id="IPR036779">
    <property type="entry name" value="LysM_dom_sf"/>
</dbReference>
<proteinExistence type="predicted"/>
<reference evidence="3" key="1">
    <citation type="submission" date="2021-12" db="EMBL/GenBank/DDBJ databases">
        <authorList>
            <person name="Cha I.-T."/>
            <person name="Lee K.-E."/>
            <person name="Park S.-J."/>
        </authorList>
    </citation>
    <scope>NUCLEOTIDE SEQUENCE</scope>
    <source>
        <strain evidence="3">YSM-43</strain>
    </source>
</reference>
<dbReference type="PANTHER" id="PTHR33734">
    <property type="entry name" value="LYSM DOMAIN-CONTAINING GPI-ANCHORED PROTEIN 2"/>
    <property type="match status" value="1"/>
</dbReference>
<dbReference type="PROSITE" id="PS51257">
    <property type="entry name" value="PROKAR_LIPOPROTEIN"/>
    <property type="match status" value="1"/>
</dbReference>
<accession>A0ABY4HIX4</accession>
<dbReference type="InterPro" id="IPR018392">
    <property type="entry name" value="LysM"/>
</dbReference>
<evidence type="ECO:0000313" key="3">
    <source>
        <dbReference type="EMBL" id="UOX32786.1"/>
    </source>
</evidence>
<evidence type="ECO:0000256" key="1">
    <source>
        <dbReference type="SAM" id="SignalP"/>
    </source>
</evidence>
<reference evidence="3" key="2">
    <citation type="submission" date="2022-04" db="EMBL/GenBank/DDBJ databases">
        <title>Complete Genome Sequence of Flavobacterium sediminilitoris YSM-43, Isolated from a Tidal Sediment.</title>
        <authorList>
            <person name="Lee P.A."/>
        </authorList>
    </citation>
    <scope>NUCLEOTIDE SEQUENCE</scope>
    <source>
        <strain evidence="3">YSM-43</strain>
    </source>
</reference>
<dbReference type="SUPFAM" id="SSF53822">
    <property type="entry name" value="Periplasmic binding protein-like I"/>
    <property type="match status" value="1"/>
</dbReference>
<dbReference type="Gene3D" id="3.40.50.2300">
    <property type="match status" value="1"/>
</dbReference>
<feature type="domain" description="LysM" evidence="2">
    <location>
        <begin position="154"/>
        <end position="197"/>
    </location>
</feature>
<feature type="chain" id="PRO_5046053780" evidence="1">
    <location>
        <begin position="19"/>
        <end position="631"/>
    </location>
</feature>
<dbReference type="CDD" id="cd00118">
    <property type="entry name" value="LysM"/>
    <property type="match status" value="4"/>
</dbReference>
<feature type="domain" description="LysM" evidence="2">
    <location>
        <begin position="26"/>
        <end position="69"/>
    </location>
</feature>
<dbReference type="Gene3D" id="3.10.350.10">
    <property type="entry name" value="LysM domain"/>
    <property type="match status" value="4"/>
</dbReference>
<dbReference type="Pfam" id="PF01476">
    <property type="entry name" value="LysM"/>
    <property type="match status" value="4"/>
</dbReference>
<dbReference type="PANTHER" id="PTHR33734:SF22">
    <property type="entry name" value="MEMBRANE-BOUND LYTIC MUREIN TRANSGLYCOSYLASE D"/>
    <property type="match status" value="1"/>
</dbReference>
<keyword evidence="4" id="KW-1185">Reference proteome</keyword>
<organism evidence="3 4">
    <name type="scientific">Flavobacterium sediminilitoris</name>
    <dbReference type="NCBI Taxonomy" id="2024526"/>
    <lineage>
        <taxon>Bacteria</taxon>
        <taxon>Pseudomonadati</taxon>
        <taxon>Bacteroidota</taxon>
        <taxon>Flavobacteriia</taxon>
        <taxon>Flavobacteriales</taxon>
        <taxon>Flavobacteriaceae</taxon>
        <taxon>Flavobacterium</taxon>
    </lineage>
</organism>
<dbReference type="Proteomes" id="UP000830454">
    <property type="component" value="Chromosome"/>
</dbReference>
<dbReference type="PROSITE" id="PS51782">
    <property type="entry name" value="LYSM"/>
    <property type="match status" value="3"/>
</dbReference>
<dbReference type="SMART" id="SM00257">
    <property type="entry name" value="LysM"/>
    <property type="match status" value="4"/>
</dbReference>
<sequence>MRIFKLLFVLFIFSSCVAKTKQDSFLKHNVEKGETIFSIAKKYQITPFDIYRLNPDAKNGIQENTVLLIPKRTVKETKAEAETKNIVHEVKSKETLYSIAKEYEVTVAQIQEWNSELLKDGLKKGQEIIVGKEKSAVSENYVEVQNTKNTVETFSHKVLPKETLYGIATKYNISIDEIIAQNPDSKDGLKEGTILTLKKASSKTITQVNDAKLYTVKPKQTLYSLSKELKLSQKELIKLNPELEEGLKEGMVLKLPNDSKQDSLFIEKPLVNLLSTIKKDKKRNLVLLLPFNLSKIDENTASIRQQIKDTPLLNLTLDFYAGAMMAIDSAKVLGLPVNVKILNVESTRTSSNIAQLIKDNDFSNVDAVIGPFQNSHAETTAELLLKYNTPVISPLSKEVGMKLPNLYNAVPSEEYMISKLFAYFKEKEGNVVSVISAKKKSTKDFLIKNYPEVKHTAFNESGAVDLNNLKALLVKGKKNFVIIESQTTNQILNTTNFLMKIKGDYDVQLVVFKLNDSFEYIDIPIANLTELNMLFPSTKNEEELEADKIFDKKYRNENGISPSVPASKGFDITFDTILRICQEEGFAKSVENYKTEYFENSFDYINDNGNIINNGVYLMYYDTDLTIKQVK</sequence>
<feature type="signal peptide" evidence="1">
    <location>
        <begin position="1"/>
        <end position="18"/>
    </location>
</feature>
<protein>
    <submittedName>
        <fullName evidence="3">LysM peptidoglycan-binding domain-containing protein</fullName>
    </submittedName>
</protein>
<dbReference type="InterPro" id="IPR028082">
    <property type="entry name" value="Peripla_BP_I"/>
</dbReference>
<evidence type="ECO:0000259" key="2">
    <source>
        <dbReference type="PROSITE" id="PS51782"/>
    </source>
</evidence>
<feature type="domain" description="LysM" evidence="2">
    <location>
        <begin position="86"/>
        <end position="130"/>
    </location>
</feature>
<dbReference type="RefSeq" id="WP_045966716.1">
    <property type="nucleotide sequence ID" value="NZ_CP090145.1"/>
</dbReference>
<name>A0ABY4HIX4_9FLAO</name>
<gene>
    <name evidence="3" type="ORF">LXD69_12140</name>
</gene>
<keyword evidence="1" id="KW-0732">Signal</keyword>